<accession>A0A7J5Z992</accession>
<gene>
    <name evidence="1" type="ORF">F7725_017641</name>
</gene>
<dbReference type="GO" id="GO:0004842">
    <property type="term" value="F:ubiquitin-protein transferase activity"/>
    <property type="evidence" value="ECO:0007669"/>
    <property type="project" value="InterPro"/>
</dbReference>
<evidence type="ECO:0000313" key="2">
    <source>
        <dbReference type="Proteomes" id="UP000518266"/>
    </source>
</evidence>
<dbReference type="Proteomes" id="UP000518266">
    <property type="component" value="Unassembled WGS sequence"/>
</dbReference>
<dbReference type="InterPro" id="IPR035983">
    <property type="entry name" value="Hect_E3_ubiquitin_ligase"/>
</dbReference>
<sequence length="260" mass="29513">MTLYIVPQQGHLDDSPLPFNATEFSKMPKSTATEVFRRNLLGQREEMAPLRLSIDIREDVDKQEMAIIGFYKSRQTKWSRPLRWTLEGDVTTGDGVTRHLFSLTIKNLQHGFHIRCSNSFIYFVPKGNSNITLLFEGQQDHLIPSTSQILVESDLFLMAGRMMGHSFIHGGPCLSGLCPAVIHVLLGGNMDTATIQLEDIADLDIRQTVELQDVTVLALTWDLPGVTVDNRKWLFYRMLQMAVIGRTIRQIKQIREGFVP</sequence>
<name>A0A7J5Z992_DISMA</name>
<dbReference type="Gene3D" id="3.90.1750.10">
    <property type="entry name" value="Hect, E3 ligase catalytic domains"/>
    <property type="match status" value="1"/>
</dbReference>
<comment type="caution">
    <text evidence="1">The sequence shown here is derived from an EMBL/GenBank/DDBJ whole genome shotgun (WGS) entry which is preliminary data.</text>
</comment>
<dbReference type="EMBL" id="JAAKFY010000006">
    <property type="protein sequence ID" value="KAF3856918.1"/>
    <property type="molecule type" value="Genomic_DNA"/>
</dbReference>
<keyword evidence="2" id="KW-1185">Reference proteome</keyword>
<proteinExistence type="predicted"/>
<evidence type="ECO:0000313" key="1">
    <source>
        <dbReference type="EMBL" id="KAF3856918.1"/>
    </source>
</evidence>
<reference evidence="1 2" key="1">
    <citation type="submission" date="2020-03" db="EMBL/GenBank/DDBJ databases">
        <title>Dissostichus mawsoni Genome sequencing and assembly.</title>
        <authorList>
            <person name="Park H."/>
        </authorList>
    </citation>
    <scope>NUCLEOTIDE SEQUENCE [LARGE SCALE GENOMIC DNA]</scope>
    <source>
        <strain evidence="1">DM0001</strain>
        <tissue evidence="1">Muscle</tissue>
    </source>
</reference>
<organism evidence="1 2">
    <name type="scientific">Dissostichus mawsoni</name>
    <name type="common">Antarctic cod</name>
    <dbReference type="NCBI Taxonomy" id="36200"/>
    <lineage>
        <taxon>Eukaryota</taxon>
        <taxon>Metazoa</taxon>
        <taxon>Chordata</taxon>
        <taxon>Craniata</taxon>
        <taxon>Vertebrata</taxon>
        <taxon>Euteleostomi</taxon>
        <taxon>Actinopterygii</taxon>
        <taxon>Neopterygii</taxon>
        <taxon>Teleostei</taxon>
        <taxon>Neoteleostei</taxon>
        <taxon>Acanthomorphata</taxon>
        <taxon>Eupercaria</taxon>
        <taxon>Perciformes</taxon>
        <taxon>Notothenioidei</taxon>
        <taxon>Nototheniidae</taxon>
        <taxon>Dissostichus</taxon>
    </lineage>
</organism>
<dbReference type="SUPFAM" id="SSF56204">
    <property type="entry name" value="Hect, E3 ligase catalytic domain"/>
    <property type="match status" value="1"/>
</dbReference>
<dbReference type="OrthoDB" id="8940977at2759"/>
<dbReference type="AlphaFoldDB" id="A0A7J5Z992"/>
<protein>
    <submittedName>
        <fullName evidence="1">Uncharacterized protein</fullName>
    </submittedName>
</protein>